<keyword evidence="3" id="KW-1185">Reference proteome</keyword>
<dbReference type="PANTHER" id="PTHR43649:SF12">
    <property type="entry name" value="DIACETYLCHITOBIOSE BINDING PROTEIN DASA"/>
    <property type="match status" value="1"/>
</dbReference>
<proteinExistence type="predicted"/>
<accession>A0ABY5SE40</accession>
<gene>
    <name evidence="2" type="ORF">L1F29_10605</name>
</gene>
<dbReference type="Pfam" id="PF13416">
    <property type="entry name" value="SBP_bac_8"/>
    <property type="match status" value="1"/>
</dbReference>
<feature type="chain" id="PRO_5046368551" evidence="1">
    <location>
        <begin position="30"/>
        <end position="511"/>
    </location>
</feature>
<dbReference type="Gene3D" id="3.40.190.10">
    <property type="entry name" value="Periplasmic binding protein-like II"/>
    <property type="match status" value="1"/>
</dbReference>
<reference evidence="2" key="1">
    <citation type="submission" date="2022-01" db="EMBL/GenBank/DDBJ databases">
        <title>Paenibacillus spongiae sp. nov., isolated from marine sponge.</title>
        <authorList>
            <person name="Li Z."/>
            <person name="Zhang M."/>
        </authorList>
    </citation>
    <scope>NUCLEOTIDE SEQUENCE</scope>
    <source>
        <strain evidence="2">PHS-Z3</strain>
    </source>
</reference>
<dbReference type="InterPro" id="IPR050490">
    <property type="entry name" value="Bact_solute-bd_prot1"/>
</dbReference>
<feature type="signal peptide" evidence="1">
    <location>
        <begin position="1"/>
        <end position="29"/>
    </location>
</feature>
<evidence type="ECO:0000313" key="2">
    <source>
        <dbReference type="EMBL" id="UVI32231.1"/>
    </source>
</evidence>
<dbReference type="SUPFAM" id="SSF53850">
    <property type="entry name" value="Periplasmic binding protein-like II"/>
    <property type="match status" value="1"/>
</dbReference>
<keyword evidence="1" id="KW-0732">Signal</keyword>
<name>A0ABY5SE40_9BACL</name>
<dbReference type="EMBL" id="CP091430">
    <property type="protein sequence ID" value="UVI32231.1"/>
    <property type="molecule type" value="Genomic_DNA"/>
</dbReference>
<dbReference type="Proteomes" id="UP001057877">
    <property type="component" value="Chromosome"/>
</dbReference>
<protein>
    <submittedName>
        <fullName evidence="2">Extracellular solute-binding protein</fullName>
    </submittedName>
</protein>
<dbReference type="RefSeq" id="WP_258388288.1">
    <property type="nucleotide sequence ID" value="NZ_CP091430.1"/>
</dbReference>
<dbReference type="InterPro" id="IPR006059">
    <property type="entry name" value="SBP"/>
</dbReference>
<dbReference type="PROSITE" id="PS51257">
    <property type="entry name" value="PROKAR_LIPOPROTEIN"/>
    <property type="match status" value="1"/>
</dbReference>
<dbReference type="PANTHER" id="PTHR43649">
    <property type="entry name" value="ARABINOSE-BINDING PROTEIN-RELATED"/>
    <property type="match status" value="1"/>
</dbReference>
<evidence type="ECO:0000256" key="1">
    <source>
        <dbReference type="SAM" id="SignalP"/>
    </source>
</evidence>
<evidence type="ECO:0000313" key="3">
    <source>
        <dbReference type="Proteomes" id="UP001057877"/>
    </source>
</evidence>
<sequence>MKKKSSFGSILRKGAMLCLSLTLMGSVLAACSKGDGGSGTEKRVLRIGFIYSSPDNEQYLRQLYTDGYELLHPELDIQIVGAVNYDDMRFQEQPEDGKPVKQPDPYEKLTEMLNGNNPVDVVVLDSNSSYLKRLVQDNMLKQLDPLIQEHEFDIEDLVPSVIDGIKEAGDNSIYALSPTFNASALYYNKKIFADAGIEPPTDGMMWDDVLAKAKLVSKGEGNKRIFGFSFGRWGGDPFWDMQNSYLPALQLKVYDDKGEKMTVNSPQWAKVFTTMASIYKDKIVPTNQDINSGMDEGTNGKRMYNPYQGDLFINGRVAMTVGGYDYVTELTRAKQQNAKNNKVPSVDWDVVTMPQHADNPGIGGNVYLSGLMGINAKAANSEDAWDFIAFNNGKEWAKLKSRSLYEMVSRKSLLQPKDGQDYNMEAFYKLKPIPPSSTDQEKLYREKPGIEEARYVGQQIFQEVIDGKKSTEDALKEWETKGNAILKKIKENPNGGLNPAEGGVATEVYAG</sequence>
<organism evidence="2 3">
    <name type="scientific">Paenibacillus spongiae</name>
    <dbReference type="NCBI Taxonomy" id="2909671"/>
    <lineage>
        <taxon>Bacteria</taxon>
        <taxon>Bacillati</taxon>
        <taxon>Bacillota</taxon>
        <taxon>Bacilli</taxon>
        <taxon>Bacillales</taxon>
        <taxon>Paenibacillaceae</taxon>
        <taxon>Paenibacillus</taxon>
    </lineage>
</organism>